<accession>A0A7H8N0Z9</accession>
<evidence type="ECO:0000313" key="2">
    <source>
        <dbReference type="Proteomes" id="UP000509345"/>
    </source>
</evidence>
<dbReference type="RefSeq" id="WP_176145987.1">
    <property type="nucleotide sequence ID" value="NZ_CP054928.1"/>
</dbReference>
<dbReference type="Proteomes" id="UP000509345">
    <property type="component" value="Plasmid unnamed2"/>
</dbReference>
<name>A0A7H8N0Z9_STRMI</name>
<evidence type="ECO:0000313" key="1">
    <source>
        <dbReference type="EMBL" id="QKW48144.1"/>
    </source>
</evidence>
<keyword evidence="1" id="KW-0614">Plasmid</keyword>
<dbReference type="GeneID" id="87636865"/>
<organism evidence="1 2">
    <name type="scientific">Streptomyces microflavus</name>
    <name type="common">Streptomyces lipmanii</name>
    <dbReference type="NCBI Taxonomy" id="1919"/>
    <lineage>
        <taxon>Bacteria</taxon>
        <taxon>Bacillati</taxon>
        <taxon>Actinomycetota</taxon>
        <taxon>Actinomycetes</taxon>
        <taxon>Kitasatosporales</taxon>
        <taxon>Streptomycetaceae</taxon>
        <taxon>Streptomyces</taxon>
    </lineage>
</organism>
<sequence>MPTENTTDTAQTTRLSVNINSETAAFLKQNKQRGISLTESIRRAVAMMELVERETSGGNQVLIRSKNGDMRQLLLF</sequence>
<dbReference type="AlphaFoldDB" id="A0A7H8N0Z9"/>
<reference evidence="1 2" key="1">
    <citation type="submission" date="2020-06" db="EMBL/GenBank/DDBJ databases">
        <title>Genome mining for natural products.</title>
        <authorList>
            <person name="Zhang B."/>
            <person name="Shi J."/>
            <person name="Ge H."/>
        </authorList>
    </citation>
    <scope>NUCLEOTIDE SEQUENCE [LARGE SCALE GENOMIC DNA]</scope>
    <source>
        <strain evidence="1 2">NA06532</strain>
        <plasmid evidence="1 2">unnamed2</plasmid>
    </source>
</reference>
<geneLocation type="plasmid" evidence="1 2">
    <name>unnamed2</name>
</geneLocation>
<proteinExistence type="predicted"/>
<dbReference type="EMBL" id="CP054928">
    <property type="protein sequence ID" value="QKW48144.1"/>
    <property type="molecule type" value="Genomic_DNA"/>
</dbReference>
<protein>
    <submittedName>
        <fullName evidence="1">CopG family transcriptional regulator</fullName>
    </submittedName>
</protein>
<gene>
    <name evidence="1" type="ORF">HUT09_37055</name>
</gene>